<dbReference type="PRINTS" id="PR01434">
    <property type="entry name" value="NADHDHGNASE5"/>
</dbReference>
<feature type="transmembrane region" description="Helical" evidence="11">
    <location>
        <begin position="294"/>
        <end position="313"/>
    </location>
</feature>
<evidence type="ECO:0000259" key="14">
    <source>
        <dbReference type="Pfam" id="PF13244"/>
    </source>
</evidence>
<dbReference type="RefSeq" id="WP_244713414.1">
    <property type="nucleotide sequence ID" value="NZ_CP095073.1"/>
</dbReference>
<dbReference type="InterPro" id="IPR001516">
    <property type="entry name" value="Proton_antipo_N"/>
</dbReference>
<dbReference type="InterPro" id="IPR050616">
    <property type="entry name" value="CPA3_Na-H_Antiporter_A"/>
</dbReference>
<dbReference type="PANTHER" id="PTHR43373:SF1">
    <property type="entry name" value="NA(+)_H(+) ANTIPORTER SUBUNIT A"/>
    <property type="match status" value="1"/>
</dbReference>
<feature type="transmembrane region" description="Helical" evidence="11">
    <location>
        <begin position="69"/>
        <end position="94"/>
    </location>
</feature>
<feature type="transmembrane region" description="Helical" evidence="11">
    <location>
        <begin position="506"/>
        <end position="525"/>
    </location>
</feature>
<evidence type="ECO:0000256" key="5">
    <source>
        <dbReference type="ARBA" id="ARBA00022475"/>
    </source>
</evidence>
<feature type="transmembrane region" description="Helical" evidence="11">
    <location>
        <begin position="319"/>
        <end position="343"/>
    </location>
</feature>
<evidence type="ECO:0000256" key="2">
    <source>
        <dbReference type="ARBA" id="ARBA00008483"/>
    </source>
</evidence>
<dbReference type="InterPro" id="IPR042106">
    <property type="entry name" value="Nuo/plastoQ_OxRdtase_6_NuoJ"/>
</dbReference>
<reference evidence="16 17" key="1">
    <citation type="submission" date="2022-04" db="EMBL/GenBank/DDBJ databases">
        <title>Halobacillus sp. isolated from saltern.</title>
        <authorList>
            <person name="Won M."/>
            <person name="Lee C.-M."/>
            <person name="Woen H.-Y."/>
            <person name="Kwon S.-W."/>
        </authorList>
    </citation>
    <scope>NUCLEOTIDE SEQUENCE [LARGE SCALE GENOMIC DNA]</scope>
    <source>
        <strain evidence="16 17">SSBR10-3</strain>
    </source>
</reference>
<evidence type="ECO:0000256" key="8">
    <source>
        <dbReference type="ARBA" id="ARBA00023065"/>
    </source>
</evidence>
<evidence type="ECO:0000256" key="9">
    <source>
        <dbReference type="ARBA" id="ARBA00023136"/>
    </source>
</evidence>
<feature type="transmembrane region" description="Helical" evidence="11">
    <location>
        <begin position="660"/>
        <end position="679"/>
    </location>
</feature>
<feature type="transmembrane region" description="Helical" evidence="11">
    <location>
        <begin position="636"/>
        <end position="654"/>
    </location>
</feature>
<comment type="similarity">
    <text evidence="2">Belongs to the CPA3 antiporters (TC 2.A.63) subunit A family.</text>
</comment>
<feature type="transmembrane region" description="Helical" evidence="11">
    <location>
        <begin position="202"/>
        <end position="227"/>
    </location>
</feature>
<feature type="transmembrane region" description="Helical" evidence="11">
    <location>
        <begin position="106"/>
        <end position="123"/>
    </location>
</feature>
<evidence type="ECO:0000256" key="10">
    <source>
        <dbReference type="RuleBase" id="RU000320"/>
    </source>
</evidence>
<accession>A0ABY4EPD1</accession>
<feature type="domain" description="NADH:quinone oxidoreductase/Mrp antiporter transmembrane" evidence="12">
    <location>
        <begin position="123"/>
        <end position="403"/>
    </location>
</feature>
<keyword evidence="8" id="KW-0406">Ion transport</keyword>
<evidence type="ECO:0000256" key="11">
    <source>
        <dbReference type="SAM" id="Phobius"/>
    </source>
</evidence>
<feature type="transmembrane region" description="Helical" evidence="11">
    <location>
        <begin position="29"/>
        <end position="48"/>
    </location>
</feature>
<sequence>MLLAVLLPFIIAIFIPLISKWKLKFHPGYVVTAVPVIIFIYFAQFLGKDFQSVTKNYQWIPSLNINFDFYLDGLSLLFVMLISGIGILVSYYSVFYLHTSEKLGSFYVYFLLFMGSMLGVVLSDNIYVLYTFWEFTSLSSFLLIGFWNFKERSRYGALKSMLITVFGGLSLLGGLVFMNIITGTTSIHQMISQQEAILNHEFFPFILVLVILGAFTKSAQFPFHIWLPDAMEAPTPVSAYLHSATMVKAGLYLIARYSPVLGSSEWFFVIVSTAGIVTMCWASYMAVRQTDLKAILAFSTVSQLGMIMAMLGYGTELAIFAAAFHILNHATFKGSLFMVAGIVDHETGTRDIRKLGGLMAVLPVTAVIALFASFSMAGVPLPFLNGFYSKELFFDASLHLEHTYQGYAGLLRTIVPYVAVLGSIFTFVYSMYFFFETFRGKGDFEKLPKRPHEAPIGMLISPMLLSVGVVIIGLFPQLINEPFIAHTAEAISGIKPHEHIAFWHGIKPPLIMSLTVVVFGTILALSRPNWSFIYRFVPGVLNFNKVYDGIVHGVEKYSGMLTKRYMNGSLSRYVRLILTAILVITVSFMFTTNGWTVSFDNLAAISFPEALPEICVAVMMVLAAIGTILTNNRIAAILILGVVGYGLSILFVLYRAPDLALTQLIIETVTVGLFLLAFYHLPELQKRNQSLGTKALNAIISIGFGGMMTMIAISSHSSKWFDSIAEYFVKTSHKLGGGDNIVNVILVDMRGLDTMFEITVLGIAAMAIFGLIRLGKSKGGGN</sequence>
<organism evidence="16 17">
    <name type="scientific">Halobacillus salinarum</name>
    <dbReference type="NCBI Taxonomy" id="2932257"/>
    <lineage>
        <taxon>Bacteria</taxon>
        <taxon>Bacillati</taxon>
        <taxon>Bacillota</taxon>
        <taxon>Bacilli</taxon>
        <taxon>Bacillales</taxon>
        <taxon>Bacillaceae</taxon>
        <taxon>Halobacillus</taxon>
    </lineage>
</organism>
<feature type="transmembrane region" description="Helical" evidence="11">
    <location>
        <begin position="610"/>
        <end position="629"/>
    </location>
</feature>
<feature type="domain" description="NADH-Ubiquinone oxidoreductase (complex I) chain 5 N-terminal" evidence="13">
    <location>
        <begin position="60"/>
        <end position="107"/>
    </location>
</feature>
<feature type="transmembrane region" description="Helical" evidence="11">
    <location>
        <begin position="755"/>
        <end position="774"/>
    </location>
</feature>
<keyword evidence="17" id="KW-1185">Reference proteome</keyword>
<evidence type="ECO:0000259" key="12">
    <source>
        <dbReference type="Pfam" id="PF00361"/>
    </source>
</evidence>
<feature type="domain" description="MrpA C-terminal/MbhD" evidence="14">
    <location>
        <begin position="618"/>
        <end position="683"/>
    </location>
</feature>
<dbReference type="PANTHER" id="PTHR43373">
    <property type="entry name" value="NA(+)/H(+) ANTIPORTER SUBUNIT"/>
    <property type="match status" value="1"/>
</dbReference>
<keyword evidence="6 10" id="KW-0812">Transmembrane</keyword>
<dbReference type="Pfam" id="PF20501">
    <property type="entry name" value="MbhE"/>
    <property type="match status" value="1"/>
</dbReference>
<dbReference type="Pfam" id="PF00662">
    <property type="entry name" value="Proton_antipo_N"/>
    <property type="match status" value="1"/>
</dbReference>
<dbReference type="InterPro" id="IPR025383">
    <property type="entry name" value="MrpA_C/MbhD"/>
</dbReference>
<feature type="transmembrane region" description="Helical" evidence="11">
    <location>
        <begin position="691"/>
        <end position="713"/>
    </location>
</feature>
<evidence type="ECO:0000256" key="6">
    <source>
        <dbReference type="ARBA" id="ARBA00022692"/>
    </source>
</evidence>
<dbReference type="Proteomes" id="UP000831787">
    <property type="component" value="Chromosome"/>
</dbReference>
<keyword evidence="7 11" id="KW-1133">Transmembrane helix</keyword>
<keyword evidence="5" id="KW-1003">Cell membrane</keyword>
<feature type="transmembrane region" description="Helical" evidence="11">
    <location>
        <begin position="414"/>
        <end position="435"/>
    </location>
</feature>
<comment type="subcellular location">
    <subcellularLocation>
        <location evidence="1">Cell membrane</location>
        <topology evidence="1">Multi-pass membrane protein</topology>
    </subcellularLocation>
    <subcellularLocation>
        <location evidence="10">Membrane</location>
        <topology evidence="10">Multi-pass membrane protein</topology>
    </subcellularLocation>
</comment>
<evidence type="ECO:0000313" key="16">
    <source>
        <dbReference type="EMBL" id="UOQ46312.1"/>
    </source>
</evidence>
<dbReference type="InterPro" id="IPR046806">
    <property type="entry name" value="MrpA_C/MbhE"/>
</dbReference>
<dbReference type="Pfam" id="PF13244">
    <property type="entry name" value="MbhD"/>
    <property type="match status" value="1"/>
</dbReference>
<dbReference type="Pfam" id="PF00361">
    <property type="entry name" value="Proton_antipo_M"/>
    <property type="match status" value="1"/>
</dbReference>
<keyword evidence="3" id="KW-0813">Transport</keyword>
<evidence type="ECO:0000256" key="7">
    <source>
        <dbReference type="ARBA" id="ARBA00022989"/>
    </source>
</evidence>
<evidence type="ECO:0000313" key="17">
    <source>
        <dbReference type="Proteomes" id="UP000831787"/>
    </source>
</evidence>
<feature type="transmembrane region" description="Helical" evidence="11">
    <location>
        <begin position="161"/>
        <end position="181"/>
    </location>
</feature>
<dbReference type="InterPro" id="IPR001750">
    <property type="entry name" value="ND/Mrp_TM"/>
</dbReference>
<feature type="transmembrane region" description="Helical" evidence="11">
    <location>
        <begin position="456"/>
        <end position="475"/>
    </location>
</feature>
<evidence type="ECO:0000259" key="15">
    <source>
        <dbReference type="Pfam" id="PF20501"/>
    </source>
</evidence>
<feature type="transmembrane region" description="Helical" evidence="11">
    <location>
        <begin position="573"/>
        <end position="590"/>
    </location>
</feature>
<feature type="transmembrane region" description="Helical" evidence="11">
    <location>
        <begin position="355"/>
        <end position="379"/>
    </location>
</feature>
<evidence type="ECO:0000259" key="13">
    <source>
        <dbReference type="Pfam" id="PF00662"/>
    </source>
</evidence>
<name>A0ABY4EPD1_9BACI</name>
<evidence type="ECO:0000256" key="1">
    <source>
        <dbReference type="ARBA" id="ARBA00004651"/>
    </source>
</evidence>
<feature type="transmembrane region" description="Helical" evidence="11">
    <location>
        <begin position="266"/>
        <end position="287"/>
    </location>
</feature>
<dbReference type="Gene3D" id="1.20.120.1200">
    <property type="entry name" value="NADH-ubiquinone/plastoquinone oxidoreductase chain 6, subunit NuoJ"/>
    <property type="match status" value="1"/>
</dbReference>
<evidence type="ECO:0000256" key="3">
    <source>
        <dbReference type="ARBA" id="ARBA00022448"/>
    </source>
</evidence>
<gene>
    <name evidence="16" type="ORF">MUN89_10585</name>
</gene>
<protein>
    <submittedName>
        <fullName evidence="16">DUF4040 domain-containing protein</fullName>
    </submittedName>
</protein>
<keyword evidence="4" id="KW-0050">Antiport</keyword>
<evidence type="ECO:0000256" key="4">
    <source>
        <dbReference type="ARBA" id="ARBA00022449"/>
    </source>
</evidence>
<proteinExistence type="inferred from homology"/>
<dbReference type="EMBL" id="CP095073">
    <property type="protein sequence ID" value="UOQ46312.1"/>
    <property type="molecule type" value="Genomic_DNA"/>
</dbReference>
<feature type="transmembrane region" description="Helical" evidence="11">
    <location>
        <begin position="130"/>
        <end position="149"/>
    </location>
</feature>
<keyword evidence="9 11" id="KW-0472">Membrane</keyword>
<feature type="domain" description="MrpA C-terminal/MbhE" evidence="15">
    <location>
        <begin position="697"/>
        <end position="773"/>
    </location>
</feature>